<dbReference type="OrthoDB" id="159847at2157"/>
<gene>
    <name evidence="1" type="ordered locus">Ngar_c29980</name>
</gene>
<dbReference type="CDD" id="cd13946">
    <property type="entry name" value="LysW"/>
    <property type="match status" value="1"/>
</dbReference>
<organism evidence="1 2">
    <name type="scientific">Nitrososphaera gargensis (strain Ga9.2)</name>
    <dbReference type="NCBI Taxonomy" id="1237085"/>
    <lineage>
        <taxon>Archaea</taxon>
        <taxon>Nitrososphaerota</taxon>
        <taxon>Nitrososphaeria</taxon>
        <taxon>Nitrososphaerales</taxon>
        <taxon>Nitrososphaeraceae</taxon>
        <taxon>Nitrososphaera</taxon>
    </lineage>
</organism>
<dbReference type="AlphaFoldDB" id="K0IEY1"/>
<dbReference type="KEGG" id="nga:Ngar_c29980"/>
<evidence type="ECO:0000313" key="2">
    <source>
        <dbReference type="Proteomes" id="UP000008037"/>
    </source>
</evidence>
<dbReference type="GeneID" id="13796807"/>
<sequence>MKSKVECQECGADISVPEDAVVGEIVTCPDCGGDYEIASKSGDKVELKPAETVGEDWGQ</sequence>
<evidence type="ECO:0000313" key="1">
    <source>
        <dbReference type="EMBL" id="AFU59916.1"/>
    </source>
</evidence>
<proteinExistence type="predicted"/>
<dbReference type="STRING" id="1237085.Ngar_c29980"/>
<dbReference type="NCBIfam" id="NF041070">
    <property type="entry name" value="carrier_LysW_Arch"/>
    <property type="match status" value="1"/>
</dbReference>
<dbReference type="BioCyc" id="CNIT1237085:G1324-2998-MONOMER"/>
<keyword evidence="2" id="KW-1185">Reference proteome</keyword>
<dbReference type="PANTHER" id="PTHR40393:SF2">
    <property type="entry name" value="ALPHA-AMINOADIPATE_GLUTAMATE CARRIER PROTEIN LYSW"/>
    <property type="match status" value="1"/>
</dbReference>
<dbReference type="HOGENOM" id="CLU_195720_1_0_2"/>
<name>K0IEY1_NITGG</name>
<reference evidence="1 2" key="1">
    <citation type="journal article" date="2012" name="Environ. Microbiol.">
        <title>The genome of the ammonia-oxidizing Candidatus Nitrososphaera gargensis: insights into metabolic versatility and environmental adaptations.</title>
        <authorList>
            <person name="Spang A."/>
            <person name="Poehlein A."/>
            <person name="Offre P."/>
            <person name="Zumbragel S."/>
            <person name="Haider S."/>
            <person name="Rychlik N."/>
            <person name="Nowka B."/>
            <person name="Schmeisser C."/>
            <person name="Lebedeva E.V."/>
            <person name="Rattei T."/>
            <person name="Bohm C."/>
            <person name="Schmid M."/>
            <person name="Galushko A."/>
            <person name="Hatzenpichler R."/>
            <person name="Weinmaier T."/>
            <person name="Daniel R."/>
            <person name="Schleper C."/>
            <person name="Spieck E."/>
            <person name="Streit W."/>
            <person name="Wagner M."/>
        </authorList>
    </citation>
    <scope>NUCLEOTIDE SEQUENCE [LARGE SCALE GENOMIC DNA]</scope>
    <source>
        <strain evidence="2">Ga9.2</strain>
    </source>
</reference>
<dbReference type="PANTHER" id="PTHR40393">
    <property type="entry name" value="LYSINE BIOSYNTHESIS PROTEIN-RELATED-RELATED"/>
    <property type="match status" value="1"/>
</dbReference>
<dbReference type="RefSeq" id="WP_015020450.1">
    <property type="nucleotide sequence ID" value="NC_018719.1"/>
</dbReference>
<dbReference type="Gene3D" id="2.20.28.160">
    <property type="match status" value="1"/>
</dbReference>
<dbReference type="Proteomes" id="UP000008037">
    <property type="component" value="Chromosome"/>
</dbReference>
<dbReference type="InterPro" id="IPR005906">
    <property type="entry name" value="LysW"/>
</dbReference>
<protein>
    <submittedName>
        <fullName evidence="1">Putative lysine biosynthesis protein LysW</fullName>
    </submittedName>
</protein>
<accession>K0IEY1</accession>
<dbReference type="EMBL" id="CP002408">
    <property type="protein sequence ID" value="AFU59916.1"/>
    <property type="molecule type" value="Genomic_DNA"/>
</dbReference>
<dbReference type="InParanoid" id="K0IEY1"/>
<dbReference type="Pfam" id="PF21344">
    <property type="entry name" value="Zn_ribbon_LysW"/>
    <property type="match status" value="1"/>
</dbReference>